<dbReference type="EMBL" id="KB446537">
    <property type="protein sequence ID" value="EME45935.1"/>
    <property type="molecule type" value="Genomic_DNA"/>
</dbReference>
<keyword evidence="2" id="KW-1185">Reference proteome</keyword>
<protein>
    <submittedName>
        <fullName evidence="1">Uncharacterized protein</fullName>
    </submittedName>
</protein>
<sequence length="138" mass="14732">MSSAHHASQAKLWTLAVTTVPGRNGLPAAVRRRHPVSVTWITRPTRLLWSLVPSRSASGVAAIAFDITAIARRRTSALAFRTGGIALGTSRCGVLAAAATSPPEGATIIDAELFFVVTFRNSMTHQQEVALVQRFLAN</sequence>
<reference evidence="1 2" key="2">
    <citation type="journal article" date="2012" name="PLoS Pathog.">
        <title>Diverse lifestyles and strategies of plant pathogenesis encoded in the genomes of eighteen Dothideomycetes fungi.</title>
        <authorList>
            <person name="Ohm R.A."/>
            <person name="Feau N."/>
            <person name="Henrissat B."/>
            <person name="Schoch C.L."/>
            <person name="Horwitz B.A."/>
            <person name="Barry K.W."/>
            <person name="Condon B.J."/>
            <person name="Copeland A.C."/>
            <person name="Dhillon B."/>
            <person name="Glaser F."/>
            <person name="Hesse C.N."/>
            <person name="Kosti I."/>
            <person name="LaButti K."/>
            <person name="Lindquist E.A."/>
            <person name="Lucas S."/>
            <person name="Salamov A.A."/>
            <person name="Bradshaw R.E."/>
            <person name="Ciuffetti L."/>
            <person name="Hamelin R.C."/>
            <person name="Kema G.H.J."/>
            <person name="Lawrence C."/>
            <person name="Scott J.A."/>
            <person name="Spatafora J.W."/>
            <person name="Turgeon B.G."/>
            <person name="de Wit P.J.G.M."/>
            <person name="Zhong S."/>
            <person name="Goodwin S.B."/>
            <person name="Grigoriev I.V."/>
        </authorList>
    </citation>
    <scope>NUCLEOTIDE SEQUENCE [LARGE SCALE GENOMIC DNA]</scope>
    <source>
        <strain evidence="2">NZE10 / CBS 128990</strain>
    </source>
</reference>
<dbReference type="HOGENOM" id="CLU_1855232_0_0_1"/>
<dbReference type="AlphaFoldDB" id="N1PU98"/>
<dbReference type="Proteomes" id="UP000016933">
    <property type="component" value="Unassembled WGS sequence"/>
</dbReference>
<evidence type="ECO:0000313" key="2">
    <source>
        <dbReference type="Proteomes" id="UP000016933"/>
    </source>
</evidence>
<evidence type="ECO:0000313" key="1">
    <source>
        <dbReference type="EMBL" id="EME45935.1"/>
    </source>
</evidence>
<gene>
    <name evidence="1" type="ORF">DOTSEDRAFT_42557</name>
</gene>
<organism evidence="1 2">
    <name type="scientific">Dothistroma septosporum (strain NZE10 / CBS 128990)</name>
    <name type="common">Red band needle blight fungus</name>
    <name type="synonym">Mycosphaerella pini</name>
    <dbReference type="NCBI Taxonomy" id="675120"/>
    <lineage>
        <taxon>Eukaryota</taxon>
        <taxon>Fungi</taxon>
        <taxon>Dikarya</taxon>
        <taxon>Ascomycota</taxon>
        <taxon>Pezizomycotina</taxon>
        <taxon>Dothideomycetes</taxon>
        <taxon>Dothideomycetidae</taxon>
        <taxon>Mycosphaerellales</taxon>
        <taxon>Mycosphaerellaceae</taxon>
        <taxon>Dothistroma</taxon>
    </lineage>
</organism>
<reference evidence="2" key="1">
    <citation type="journal article" date="2012" name="PLoS Genet.">
        <title>The genomes of the fungal plant pathogens Cladosporium fulvum and Dothistroma septosporum reveal adaptation to different hosts and lifestyles but also signatures of common ancestry.</title>
        <authorList>
            <person name="de Wit P.J.G.M."/>
            <person name="van der Burgt A."/>
            <person name="Oekmen B."/>
            <person name="Stergiopoulos I."/>
            <person name="Abd-Elsalam K.A."/>
            <person name="Aerts A.L."/>
            <person name="Bahkali A.H."/>
            <person name="Beenen H.G."/>
            <person name="Chettri P."/>
            <person name="Cox M.P."/>
            <person name="Datema E."/>
            <person name="de Vries R.P."/>
            <person name="Dhillon B."/>
            <person name="Ganley A.R."/>
            <person name="Griffiths S.A."/>
            <person name="Guo Y."/>
            <person name="Hamelin R.C."/>
            <person name="Henrissat B."/>
            <person name="Kabir M.S."/>
            <person name="Jashni M.K."/>
            <person name="Kema G."/>
            <person name="Klaubauf S."/>
            <person name="Lapidus A."/>
            <person name="Levasseur A."/>
            <person name="Lindquist E."/>
            <person name="Mehrabi R."/>
            <person name="Ohm R.A."/>
            <person name="Owen T.J."/>
            <person name="Salamov A."/>
            <person name="Schwelm A."/>
            <person name="Schijlen E."/>
            <person name="Sun H."/>
            <person name="van den Burg H.A."/>
            <person name="van Ham R.C.H.J."/>
            <person name="Zhang S."/>
            <person name="Goodwin S.B."/>
            <person name="Grigoriev I.V."/>
            <person name="Collemare J."/>
            <person name="Bradshaw R.E."/>
        </authorList>
    </citation>
    <scope>NUCLEOTIDE SEQUENCE [LARGE SCALE GENOMIC DNA]</scope>
    <source>
        <strain evidence="2">NZE10 / CBS 128990</strain>
    </source>
</reference>
<name>N1PU98_DOTSN</name>
<proteinExistence type="predicted"/>
<accession>N1PU98</accession>